<dbReference type="GO" id="GO:0016887">
    <property type="term" value="F:ATP hydrolysis activity"/>
    <property type="evidence" value="ECO:0007669"/>
    <property type="project" value="InterPro"/>
</dbReference>
<dbReference type="InterPro" id="IPR003593">
    <property type="entry name" value="AAA+_ATPase"/>
</dbReference>
<reference evidence="7 8" key="1">
    <citation type="submission" date="2014-09" db="EMBL/GenBank/DDBJ databases">
        <authorList>
            <person name="Grob C."/>
            <person name="Taubert M."/>
            <person name="Howat A.M."/>
            <person name="Burns O.J."/>
            <person name="Dixon J.L."/>
            <person name="Chen Y."/>
            <person name="Murrell J.C."/>
        </authorList>
    </citation>
    <scope>NUCLEOTIDE SEQUENCE [LARGE SCALE GENOMIC DNA]</scope>
    <source>
        <strain evidence="7">L4</strain>
    </source>
</reference>
<comment type="caution">
    <text evidence="7">The sequence shown here is derived from an EMBL/GenBank/DDBJ whole genome shotgun (WGS) entry which is preliminary data.</text>
</comment>
<name>A0A0A0BGX6_9GAMM</name>
<dbReference type="SMART" id="SM00382">
    <property type="entry name" value="AAA"/>
    <property type="match status" value="1"/>
</dbReference>
<sequence>MASNFAIRTNGLTKQYGQAVAVNKLDLTIKAGQFYGLLGPNGAGKSTTIHMLTTMTSPTQGDAWIAGQSVLTDPVVIRGTVGLVFQDSALDRMMTVDENLKFAAALYKLPPKQATARIEELLTIFGLENKRHMKLVALSGGQRRAVDIARGVLHRPDVLFLDEPTIGLDLPNRRAIWRFVEQLRKEEGMTVFLTTHYLEEAEACDWVDFIQKGKLQQGGSPNTLIRELATYILEIDCANTEAVYHKLSADFGQPIWEDNHLSFRVIDNNVDFSQLQKSLGNAVNSLQWRKPNLNDVYLWTVCPPQTGAVV</sequence>
<keyword evidence="4" id="KW-0547">Nucleotide-binding</keyword>
<dbReference type="Gene3D" id="3.40.50.300">
    <property type="entry name" value="P-loop containing nucleotide triphosphate hydrolases"/>
    <property type="match status" value="1"/>
</dbReference>
<gene>
    <name evidence="7" type="ORF">LP43_0805</name>
</gene>
<dbReference type="GO" id="GO:0005524">
    <property type="term" value="F:ATP binding"/>
    <property type="evidence" value="ECO:0007669"/>
    <property type="project" value="UniProtKB-KW"/>
</dbReference>
<dbReference type="PROSITE" id="PS00211">
    <property type="entry name" value="ABC_TRANSPORTER_1"/>
    <property type="match status" value="1"/>
</dbReference>
<organism evidence="7 8">
    <name type="scientific">Methylophaga thiooxydans</name>
    <dbReference type="NCBI Taxonomy" id="392484"/>
    <lineage>
        <taxon>Bacteria</taxon>
        <taxon>Pseudomonadati</taxon>
        <taxon>Pseudomonadota</taxon>
        <taxon>Gammaproteobacteria</taxon>
        <taxon>Thiotrichales</taxon>
        <taxon>Piscirickettsiaceae</taxon>
        <taxon>Methylophaga</taxon>
    </lineage>
</organism>
<dbReference type="InterPro" id="IPR050763">
    <property type="entry name" value="ABC_transporter_ATP-binding"/>
</dbReference>
<dbReference type="STRING" id="392484.LP43_0805"/>
<dbReference type="InterPro" id="IPR027417">
    <property type="entry name" value="P-loop_NTPase"/>
</dbReference>
<accession>A0A0A0BGX6</accession>
<keyword evidence="5 7" id="KW-0067">ATP-binding</keyword>
<evidence type="ECO:0000256" key="3">
    <source>
        <dbReference type="ARBA" id="ARBA00022458"/>
    </source>
</evidence>
<dbReference type="Pfam" id="PF00005">
    <property type="entry name" value="ABC_tran"/>
    <property type="match status" value="1"/>
</dbReference>
<evidence type="ECO:0000259" key="6">
    <source>
        <dbReference type="PROSITE" id="PS50893"/>
    </source>
</evidence>
<feature type="domain" description="ABC transporter" evidence="6">
    <location>
        <begin position="7"/>
        <end position="237"/>
    </location>
</feature>
<dbReference type="PANTHER" id="PTHR42711:SF5">
    <property type="entry name" value="ABC TRANSPORTER ATP-BINDING PROTEIN NATA"/>
    <property type="match status" value="1"/>
</dbReference>
<dbReference type="RefSeq" id="WP_036312326.1">
    <property type="nucleotide sequence ID" value="NZ_JRQD01000002.1"/>
</dbReference>
<keyword evidence="3" id="KW-0536">Nodulation</keyword>
<evidence type="ECO:0000256" key="2">
    <source>
        <dbReference type="ARBA" id="ARBA00022448"/>
    </source>
</evidence>
<dbReference type="AlphaFoldDB" id="A0A0A0BGX6"/>
<keyword evidence="2" id="KW-0813">Transport</keyword>
<proteinExistence type="inferred from homology"/>
<evidence type="ECO:0000256" key="1">
    <source>
        <dbReference type="ARBA" id="ARBA00005417"/>
    </source>
</evidence>
<evidence type="ECO:0000313" key="8">
    <source>
        <dbReference type="Proteomes" id="UP000029999"/>
    </source>
</evidence>
<dbReference type="Proteomes" id="UP000029999">
    <property type="component" value="Unassembled WGS sequence"/>
</dbReference>
<protein>
    <submittedName>
        <fullName evidence="7">ABC transporter, ATP-binding protein</fullName>
    </submittedName>
</protein>
<evidence type="ECO:0000313" key="7">
    <source>
        <dbReference type="EMBL" id="KGM07196.1"/>
    </source>
</evidence>
<evidence type="ECO:0000256" key="4">
    <source>
        <dbReference type="ARBA" id="ARBA00022741"/>
    </source>
</evidence>
<dbReference type="EMBL" id="JRQD01000002">
    <property type="protein sequence ID" value="KGM07196.1"/>
    <property type="molecule type" value="Genomic_DNA"/>
</dbReference>
<dbReference type="SUPFAM" id="SSF52540">
    <property type="entry name" value="P-loop containing nucleoside triphosphate hydrolases"/>
    <property type="match status" value="1"/>
</dbReference>
<dbReference type="PANTHER" id="PTHR42711">
    <property type="entry name" value="ABC TRANSPORTER ATP-BINDING PROTEIN"/>
    <property type="match status" value="1"/>
</dbReference>
<dbReference type="PROSITE" id="PS50893">
    <property type="entry name" value="ABC_TRANSPORTER_2"/>
    <property type="match status" value="1"/>
</dbReference>
<dbReference type="InterPro" id="IPR003439">
    <property type="entry name" value="ABC_transporter-like_ATP-bd"/>
</dbReference>
<dbReference type="InterPro" id="IPR017871">
    <property type="entry name" value="ABC_transporter-like_CS"/>
</dbReference>
<comment type="similarity">
    <text evidence="1">Belongs to the ABC transporter superfamily.</text>
</comment>
<evidence type="ECO:0000256" key="5">
    <source>
        <dbReference type="ARBA" id="ARBA00022840"/>
    </source>
</evidence>